<reference evidence="1" key="1">
    <citation type="submission" date="2021-01" db="EMBL/GenBank/DDBJ databases">
        <title>Phytophthora aleatoria, a newly-described species from Pinus radiata is distinct from Phytophthora cactorum isolates based on comparative genomics.</title>
        <authorList>
            <person name="Mcdougal R."/>
            <person name="Panda P."/>
            <person name="Williams N."/>
            <person name="Studholme D.J."/>
        </authorList>
    </citation>
    <scope>NUCLEOTIDE SEQUENCE</scope>
    <source>
        <strain evidence="1">NZFS 4037</strain>
    </source>
</reference>
<evidence type="ECO:0000313" key="2">
    <source>
        <dbReference type="Proteomes" id="UP000709295"/>
    </source>
</evidence>
<accession>A0A8J5M1H3</accession>
<name>A0A8J5M1H3_9STRA</name>
<gene>
    <name evidence="1" type="ORF">JG688_00017210</name>
</gene>
<dbReference type="Proteomes" id="UP000709295">
    <property type="component" value="Unassembled WGS sequence"/>
</dbReference>
<dbReference type="AlphaFoldDB" id="A0A8J5M1H3"/>
<dbReference type="EMBL" id="JAENGY010002445">
    <property type="protein sequence ID" value="KAG6944195.1"/>
    <property type="molecule type" value="Genomic_DNA"/>
</dbReference>
<evidence type="ECO:0000313" key="1">
    <source>
        <dbReference type="EMBL" id="KAG6944195.1"/>
    </source>
</evidence>
<organism evidence="1 2">
    <name type="scientific">Phytophthora aleatoria</name>
    <dbReference type="NCBI Taxonomy" id="2496075"/>
    <lineage>
        <taxon>Eukaryota</taxon>
        <taxon>Sar</taxon>
        <taxon>Stramenopiles</taxon>
        <taxon>Oomycota</taxon>
        <taxon>Peronosporomycetes</taxon>
        <taxon>Peronosporales</taxon>
        <taxon>Peronosporaceae</taxon>
        <taxon>Phytophthora</taxon>
    </lineage>
</organism>
<evidence type="ECO:0008006" key="3">
    <source>
        <dbReference type="Google" id="ProtNLM"/>
    </source>
</evidence>
<protein>
    <recommendedName>
        <fullName evidence="3">DDE-1 domain-containing protein</fullName>
    </recommendedName>
</protein>
<proteinExistence type="predicted"/>
<sequence>MKVPPNATAVCQPADVAWNKPLKQKLRGYLVDLLQEQLKRRKPGTPLKLVPPDRALIAGWIKRAWAELTEKTVKAGLEVQEVEVAASEVIAKLASLSLIDGRIGAVADEHDTIESSSLCDELLN</sequence>
<comment type="caution">
    <text evidence="1">The sequence shown here is derived from an EMBL/GenBank/DDBJ whole genome shotgun (WGS) entry which is preliminary data.</text>
</comment>
<keyword evidence="2" id="KW-1185">Reference proteome</keyword>